<dbReference type="InterPro" id="IPR006059">
    <property type="entry name" value="SBP"/>
</dbReference>
<dbReference type="AlphaFoldDB" id="A0A5D0XU11"/>
<dbReference type="OrthoDB" id="3239593at2"/>
<dbReference type="InterPro" id="IPR027020">
    <property type="entry name" value="YnjB"/>
</dbReference>
<dbReference type="SUPFAM" id="SSF53850">
    <property type="entry name" value="Periplasmic binding protein-like II"/>
    <property type="match status" value="1"/>
</dbReference>
<feature type="signal peptide" evidence="1">
    <location>
        <begin position="1"/>
        <end position="29"/>
    </location>
</feature>
<comment type="caution">
    <text evidence="2">The sequence shown here is derived from an EMBL/GenBank/DDBJ whole genome shotgun (WGS) entry which is preliminary data.</text>
</comment>
<feature type="chain" id="PRO_5039539543" evidence="1">
    <location>
        <begin position="30"/>
        <end position="415"/>
    </location>
</feature>
<dbReference type="RefSeq" id="WP_148599651.1">
    <property type="nucleotide sequence ID" value="NZ_VSLD01000001.1"/>
</dbReference>
<accession>A0A5D0XU11</accession>
<keyword evidence="1" id="KW-0732">Signal</keyword>
<proteinExistence type="predicted"/>
<gene>
    <name evidence="2" type="ORF">FQ377_02515</name>
</gene>
<evidence type="ECO:0000313" key="2">
    <source>
        <dbReference type="EMBL" id="TYD00345.1"/>
    </source>
</evidence>
<dbReference type="NCBIfam" id="NF008633">
    <property type="entry name" value="PRK11622.1"/>
    <property type="match status" value="1"/>
</dbReference>
<keyword evidence="3" id="KW-1185">Reference proteome</keyword>
<protein>
    <submittedName>
        <fullName evidence="2">ABC transporter substrate-binding protein</fullName>
    </submittedName>
</protein>
<name>A0A5D0XU11_9MICC</name>
<dbReference type="Gene3D" id="3.40.190.10">
    <property type="entry name" value="Periplasmic binding protein-like II"/>
    <property type="match status" value="2"/>
</dbReference>
<dbReference type="PANTHER" id="PTHR42779:SF1">
    <property type="entry name" value="PROTEIN YNJB"/>
    <property type="match status" value="1"/>
</dbReference>
<evidence type="ECO:0000256" key="1">
    <source>
        <dbReference type="SAM" id="SignalP"/>
    </source>
</evidence>
<dbReference type="Pfam" id="PF13416">
    <property type="entry name" value="SBP_bac_8"/>
    <property type="match status" value="1"/>
</dbReference>
<dbReference type="PROSITE" id="PS51257">
    <property type="entry name" value="PROKAR_LIPOPROTEIN"/>
    <property type="match status" value="1"/>
</dbReference>
<organism evidence="2 3">
    <name type="scientific">Arthrobacter echini</name>
    <dbReference type="NCBI Taxonomy" id="1529066"/>
    <lineage>
        <taxon>Bacteria</taxon>
        <taxon>Bacillati</taxon>
        <taxon>Actinomycetota</taxon>
        <taxon>Actinomycetes</taxon>
        <taxon>Micrococcales</taxon>
        <taxon>Micrococcaceae</taxon>
        <taxon>Arthrobacter</taxon>
    </lineage>
</organism>
<sequence>MNRSSGPSPRRRTVCVLSAVAALALGSCAGEPPAAPTYASFEDVRADADGQVVDLWMYGGDDQGNAYVDDILAPAAAEEGVTLRRVPIVDTLDAVNRILSERQAGRTDGSVDLVWVNGANFSTGQQADAWRCGWIDLLPNMQFTDPGDPLLLDDFGTPVNGCEMPWHKAQFTFFYNSATLTDPPTTLEGILQWAAENPGRFTYPAPPDFTGSVFLREVLLSVAGGAEAVPLDYSAEAFDALAPDALQALDRLAPSLWREGATYPRDEQALTTLFADGEVDIAMTYGPATLTDLVGSGALPASTRVLTLDEGTVGNASFLAIPANASDPAGAMVVADLALSPAQQAAKADPRTWGQFPVLDTDRLDADQRARFAELPASPVVPGYDELSRNAHSELSAQWVPALDEAWRQEVAAAR</sequence>
<dbReference type="Proteomes" id="UP000323410">
    <property type="component" value="Unassembled WGS sequence"/>
</dbReference>
<dbReference type="PANTHER" id="PTHR42779">
    <property type="entry name" value="PROTEIN YNJB"/>
    <property type="match status" value="1"/>
</dbReference>
<dbReference type="EMBL" id="VSLD01000001">
    <property type="protein sequence ID" value="TYD00345.1"/>
    <property type="molecule type" value="Genomic_DNA"/>
</dbReference>
<dbReference type="PIRSF" id="PIRSF029172">
    <property type="entry name" value="UCP029172_ABC_sbc_YnjB"/>
    <property type="match status" value="1"/>
</dbReference>
<evidence type="ECO:0000313" key="3">
    <source>
        <dbReference type="Proteomes" id="UP000323410"/>
    </source>
</evidence>
<reference evidence="2 3" key="1">
    <citation type="submission" date="2019-08" db="EMBL/GenBank/DDBJ databases">
        <title>Genone of Arthrobacter echini P9.</title>
        <authorList>
            <person name="Bowman J.P."/>
        </authorList>
    </citation>
    <scope>NUCLEOTIDE SEQUENCE [LARGE SCALE GENOMIC DNA]</scope>
    <source>
        <strain evidence="2 3">P9</strain>
    </source>
</reference>